<organism evidence="1 2">
    <name type="scientific">Oedothorax gibbosus</name>
    <dbReference type="NCBI Taxonomy" id="931172"/>
    <lineage>
        <taxon>Eukaryota</taxon>
        <taxon>Metazoa</taxon>
        <taxon>Ecdysozoa</taxon>
        <taxon>Arthropoda</taxon>
        <taxon>Chelicerata</taxon>
        <taxon>Arachnida</taxon>
        <taxon>Araneae</taxon>
        <taxon>Araneomorphae</taxon>
        <taxon>Entelegynae</taxon>
        <taxon>Araneoidea</taxon>
        <taxon>Linyphiidae</taxon>
        <taxon>Erigoninae</taxon>
        <taxon>Oedothorax</taxon>
    </lineage>
</organism>
<reference evidence="1 2" key="1">
    <citation type="journal article" date="2022" name="Nat. Ecol. Evol.">
        <title>A masculinizing supergene underlies an exaggerated male reproductive morph in a spider.</title>
        <authorList>
            <person name="Hendrickx F."/>
            <person name="De Corte Z."/>
            <person name="Sonet G."/>
            <person name="Van Belleghem S.M."/>
            <person name="Kostlbacher S."/>
            <person name="Vangestel C."/>
        </authorList>
    </citation>
    <scope>NUCLEOTIDE SEQUENCE [LARGE SCALE GENOMIC DNA]</scope>
    <source>
        <strain evidence="1">W744_W776</strain>
    </source>
</reference>
<protein>
    <submittedName>
        <fullName evidence="1">Uncharacterized protein</fullName>
    </submittedName>
</protein>
<gene>
    <name evidence="1" type="ORF">JTE90_018160</name>
</gene>
<dbReference type="EMBL" id="JAFNEN010000559">
    <property type="protein sequence ID" value="KAG8180540.1"/>
    <property type="molecule type" value="Genomic_DNA"/>
</dbReference>
<evidence type="ECO:0000313" key="2">
    <source>
        <dbReference type="Proteomes" id="UP000827092"/>
    </source>
</evidence>
<proteinExistence type="predicted"/>
<accession>A0AAV6U8G3</accession>
<keyword evidence="2" id="KW-1185">Reference proteome</keyword>
<dbReference type="AlphaFoldDB" id="A0AAV6U8G3"/>
<dbReference type="Proteomes" id="UP000827092">
    <property type="component" value="Unassembled WGS sequence"/>
</dbReference>
<name>A0AAV6U8G3_9ARAC</name>
<sequence length="136" mass="15236">MGEPSLKTHAKGAKHQKLVKNGAKKFDLKSFFPTQNPGGESSSQPIASHSVLPTSVAHLDKCVNVNNLSIKAEILWALKVLNLHYSYKSCEDEIEKKKFTRPTSKSFEILQDIVKDELFSVKCNFLLSICKDIDPF</sequence>
<comment type="caution">
    <text evidence="1">The sequence shown here is derived from an EMBL/GenBank/DDBJ whole genome shotgun (WGS) entry which is preliminary data.</text>
</comment>
<evidence type="ECO:0000313" key="1">
    <source>
        <dbReference type="EMBL" id="KAG8180540.1"/>
    </source>
</evidence>